<dbReference type="InterPro" id="IPR050583">
    <property type="entry name" value="Mycobacterial_A85_antigen"/>
</dbReference>
<comment type="caution">
    <text evidence="3">The sequence shown here is derived from an EMBL/GenBank/DDBJ whole genome shotgun (WGS) entry which is preliminary data.</text>
</comment>
<name>A0A8J3TGY2_9ACTN</name>
<evidence type="ECO:0000256" key="1">
    <source>
        <dbReference type="SAM" id="MobiDB-lite"/>
    </source>
</evidence>
<dbReference type="InterPro" id="IPR029058">
    <property type="entry name" value="AB_hydrolase_fold"/>
</dbReference>
<dbReference type="AlphaFoldDB" id="A0A8J3TGY2"/>
<evidence type="ECO:0000313" key="3">
    <source>
        <dbReference type="EMBL" id="GII24524.1"/>
    </source>
</evidence>
<dbReference type="GO" id="GO:0016747">
    <property type="term" value="F:acyltransferase activity, transferring groups other than amino-acyl groups"/>
    <property type="evidence" value="ECO:0007669"/>
    <property type="project" value="TreeGrafter"/>
</dbReference>
<protein>
    <submittedName>
        <fullName evidence="3">Esterase</fullName>
    </submittedName>
</protein>
<dbReference type="PANTHER" id="PTHR48098">
    <property type="entry name" value="ENTEROCHELIN ESTERASE-RELATED"/>
    <property type="match status" value="1"/>
</dbReference>
<keyword evidence="2" id="KW-0472">Membrane</keyword>
<dbReference type="Pfam" id="PF00756">
    <property type="entry name" value="Esterase"/>
    <property type="match status" value="1"/>
</dbReference>
<sequence>MSPTSLSLQVTTVVLAVTLAVATGLGWERARGWWRWPTRFLALLCCVVTAFSVAGVAVNRKLHMYTAWGQFAGDNRAPADPQPVFETAGGGSSAGRLVTVTITGRRSGIELPAYVYLPPSYDSSTARLPVLEAFAGFPGTPQTWFDVADPREVVEREIKAGRMPPTVVVFPVQHASPTRDSECVDAAGGAQFATYLSLDVQDYIGAHFRVRTDRAGWGLIGFSTGGFCAANLALRHPDRYAAAVSMAGYFTAITDGTTGDLYRGDSRLRDENSPLWRIENLPVPALALYLACARDDVKGFAQLQAMAAAARSPLKLTTAVVPDGGHTGAAWKAMTPAALDWLSAQLGGPAVDAPADHGPAGNPAAEGRSGLAPATGVHPPLPPRNRRPTPAASHRRV</sequence>
<keyword evidence="2" id="KW-1133">Transmembrane helix</keyword>
<evidence type="ECO:0000256" key="2">
    <source>
        <dbReference type="SAM" id="Phobius"/>
    </source>
</evidence>
<dbReference type="InterPro" id="IPR000801">
    <property type="entry name" value="Esterase-like"/>
</dbReference>
<dbReference type="RefSeq" id="WP_168117054.1">
    <property type="nucleotide sequence ID" value="NZ_BOON01000039.1"/>
</dbReference>
<dbReference type="SUPFAM" id="SSF53474">
    <property type="entry name" value="alpha/beta-Hydrolases"/>
    <property type="match status" value="1"/>
</dbReference>
<evidence type="ECO:0000313" key="4">
    <source>
        <dbReference type="Proteomes" id="UP000599074"/>
    </source>
</evidence>
<dbReference type="EMBL" id="BOON01000039">
    <property type="protein sequence ID" value="GII24524.1"/>
    <property type="molecule type" value="Genomic_DNA"/>
</dbReference>
<dbReference type="Proteomes" id="UP000599074">
    <property type="component" value="Unassembled WGS sequence"/>
</dbReference>
<feature type="region of interest" description="Disordered" evidence="1">
    <location>
        <begin position="350"/>
        <end position="397"/>
    </location>
</feature>
<gene>
    <name evidence="3" type="ORF">Pme01_41210</name>
</gene>
<feature type="transmembrane region" description="Helical" evidence="2">
    <location>
        <begin position="38"/>
        <end position="58"/>
    </location>
</feature>
<dbReference type="Gene3D" id="3.40.50.1820">
    <property type="entry name" value="alpha/beta hydrolase"/>
    <property type="match status" value="1"/>
</dbReference>
<proteinExistence type="predicted"/>
<keyword evidence="4" id="KW-1185">Reference proteome</keyword>
<dbReference type="PANTHER" id="PTHR48098:SF1">
    <property type="entry name" value="DIACYLGLYCEROL ACYLTRANSFERASE_MYCOLYLTRANSFERASE AG85A"/>
    <property type="match status" value="1"/>
</dbReference>
<organism evidence="3 4">
    <name type="scientific">Planosporangium mesophilum</name>
    <dbReference type="NCBI Taxonomy" id="689768"/>
    <lineage>
        <taxon>Bacteria</taxon>
        <taxon>Bacillati</taxon>
        <taxon>Actinomycetota</taxon>
        <taxon>Actinomycetes</taxon>
        <taxon>Micromonosporales</taxon>
        <taxon>Micromonosporaceae</taxon>
        <taxon>Planosporangium</taxon>
    </lineage>
</organism>
<keyword evidence="2" id="KW-0812">Transmembrane</keyword>
<accession>A0A8J3TGY2</accession>
<reference evidence="3" key="1">
    <citation type="submission" date="2021-01" db="EMBL/GenBank/DDBJ databases">
        <title>Whole genome shotgun sequence of Planosporangium mesophilum NBRC 109066.</title>
        <authorList>
            <person name="Komaki H."/>
            <person name="Tamura T."/>
        </authorList>
    </citation>
    <scope>NUCLEOTIDE SEQUENCE</scope>
    <source>
        <strain evidence="3">NBRC 109066</strain>
    </source>
</reference>